<feature type="compositionally biased region" description="Basic and acidic residues" evidence="1">
    <location>
        <begin position="1"/>
        <end position="21"/>
    </location>
</feature>
<dbReference type="HOGENOM" id="CLU_967058_0_0_1"/>
<dbReference type="AlphaFoldDB" id="C5FBD8"/>
<sequence length="278" mass="30668">MEGRERDPSPRADARISEGRPSRRSPAILSEASEASKNDLIARELGCGGTVDSRSCDSNRADFIQTEREIREAIRLHQVQDCRTGSAFSSQYGSLRDQIDDPYGTIFRLRENLMGIFNNQPIMMSIDDGVKIVMGEPDGQPAYLITVTALAAALTPLCNYRYTTNIQRQILEELGIPPGRGMVKLQPMAEDNLGIDGITYGQKIRAMEEASNGENYSKIISRKTSTSHRRSIMSASSGFLRRFKSKSTLDSRAPRSSSKGEHTGSVEGMGSDHETKSK</sequence>
<dbReference type="OrthoDB" id="255819at2759"/>
<dbReference type="STRING" id="554155.C5FBD8"/>
<dbReference type="InterPro" id="IPR014347">
    <property type="entry name" value="Tautomerase/MIF_sf"/>
</dbReference>
<organism evidence="2 3">
    <name type="scientific">Arthroderma otae (strain ATCC MYA-4605 / CBS 113480)</name>
    <name type="common">Microsporum canis</name>
    <dbReference type="NCBI Taxonomy" id="554155"/>
    <lineage>
        <taxon>Eukaryota</taxon>
        <taxon>Fungi</taxon>
        <taxon>Dikarya</taxon>
        <taxon>Ascomycota</taxon>
        <taxon>Pezizomycotina</taxon>
        <taxon>Eurotiomycetes</taxon>
        <taxon>Eurotiomycetidae</taxon>
        <taxon>Onygenales</taxon>
        <taxon>Arthrodermataceae</taxon>
        <taxon>Microsporum</taxon>
    </lineage>
</organism>
<feature type="region of interest" description="Disordered" evidence="1">
    <location>
        <begin position="244"/>
        <end position="278"/>
    </location>
</feature>
<evidence type="ECO:0000256" key="1">
    <source>
        <dbReference type="SAM" id="MobiDB-lite"/>
    </source>
</evidence>
<protein>
    <recommendedName>
        <fullName evidence="4">MIF domain-containing protein</fullName>
    </recommendedName>
</protein>
<dbReference type="OMA" id="CGGFMSS"/>
<dbReference type="EMBL" id="DS995701">
    <property type="protein sequence ID" value="EEQ27122.1"/>
    <property type="molecule type" value="Genomic_DNA"/>
</dbReference>
<evidence type="ECO:0008006" key="4">
    <source>
        <dbReference type="Google" id="ProtNLM"/>
    </source>
</evidence>
<dbReference type="GeneID" id="9223278"/>
<feature type="compositionally biased region" description="Basic and acidic residues" evidence="1">
    <location>
        <begin position="247"/>
        <end position="278"/>
    </location>
</feature>
<name>C5FBD8_ARTOC</name>
<accession>C5FBD8</accession>
<reference evidence="3" key="1">
    <citation type="journal article" date="2012" name="MBio">
        <title>Comparative genome analysis of Trichophyton rubrum and related dermatophytes reveals candidate genes involved in infection.</title>
        <authorList>
            <person name="Martinez D.A."/>
            <person name="Oliver B.G."/>
            <person name="Graeser Y."/>
            <person name="Goldberg J.M."/>
            <person name="Li W."/>
            <person name="Martinez-Rossi N.M."/>
            <person name="Monod M."/>
            <person name="Shelest E."/>
            <person name="Barton R.C."/>
            <person name="Birch E."/>
            <person name="Brakhage A.A."/>
            <person name="Chen Z."/>
            <person name="Gurr S.J."/>
            <person name="Heiman D."/>
            <person name="Heitman J."/>
            <person name="Kosti I."/>
            <person name="Rossi A."/>
            <person name="Saif S."/>
            <person name="Samalova M."/>
            <person name="Saunders C.W."/>
            <person name="Shea T."/>
            <person name="Summerbell R.C."/>
            <person name="Xu J."/>
            <person name="Young S."/>
            <person name="Zeng Q."/>
            <person name="Birren B.W."/>
            <person name="Cuomo C.A."/>
            <person name="White T.C."/>
        </authorList>
    </citation>
    <scope>NUCLEOTIDE SEQUENCE [LARGE SCALE GENOMIC DNA]</scope>
    <source>
        <strain evidence="3">ATCC MYA-4605 / CBS 113480</strain>
    </source>
</reference>
<dbReference type="RefSeq" id="XP_002849906.1">
    <property type="nucleotide sequence ID" value="XM_002849860.1"/>
</dbReference>
<evidence type="ECO:0000313" key="2">
    <source>
        <dbReference type="EMBL" id="EEQ27122.1"/>
    </source>
</evidence>
<proteinExistence type="predicted"/>
<dbReference type="eggNOG" id="ENOG502S2ZV">
    <property type="taxonomic scope" value="Eukaryota"/>
</dbReference>
<gene>
    <name evidence="2" type="ORF">MCYG_00010</name>
</gene>
<feature type="region of interest" description="Disordered" evidence="1">
    <location>
        <begin position="1"/>
        <end position="35"/>
    </location>
</feature>
<evidence type="ECO:0000313" key="3">
    <source>
        <dbReference type="Proteomes" id="UP000002035"/>
    </source>
</evidence>
<keyword evidence="3" id="KW-1185">Reference proteome</keyword>
<dbReference type="Gene3D" id="3.30.429.10">
    <property type="entry name" value="Macrophage Migration Inhibitory Factor"/>
    <property type="match status" value="1"/>
</dbReference>
<dbReference type="SUPFAM" id="SSF55331">
    <property type="entry name" value="Tautomerase/MIF"/>
    <property type="match status" value="1"/>
</dbReference>
<dbReference type="VEuPathDB" id="FungiDB:MCYG_00010"/>
<dbReference type="Proteomes" id="UP000002035">
    <property type="component" value="Unassembled WGS sequence"/>
</dbReference>